<dbReference type="PROSITE" id="PS50305">
    <property type="entry name" value="SIRTUIN"/>
    <property type="match status" value="1"/>
</dbReference>
<evidence type="ECO:0000259" key="5">
    <source>
        <dbReference type="PROSITE" id="PS50305"/>
    </source>
</evidence>
<keyword evidence="2" id="KW-0808">Transferase</keyword>
<dbReference type="VEuPathDB" id="AmoebaDB:ACA1_173140"/>
<name>L8HJX9_ACACF</name>
<keyword evidence="3" id="KW-0520">NAD</keyword>
<comment type="caution">
    <text evidence="4">Lacks conserved residue(s) required for the propagation of feature annotation.</text>
</comment>
<dbReference type="InterPro" id="IPR029035">
    <property type="entry name" value="DHS-like_NAD/FAD-binding_dom"/>
</dbReference>
<keyword evidence="7" id="KW-1185">Reference proteome</keyword>
<evidence type="ECO:0000256" key="4">
    <source>
        <dbReference type="PROSITE-ProRule" id="PRU00236"/>
    </source>
</evidence>
<evidence type="ECO:0000256" key="2">
    <source>
        <dbReference type="ARBA" id="ARBA00022679"/>
    </source>
</evidence>
<protein>
    <submittedName>
        <fullName evidence="6">Silent information regulator protein Sir2, putative</fullName>
    </submittedName>
</protein>
<dbReference type="Pfam" id="PF02146">
    <property type="entry name" value="SIR2"/>
    <property type="match status" value="1"/>
</dbReference>
<accession>L8HJX9</accession>
<dbReference type="EMBL" id="KB007811">
    <property type="protein sequence ID" value="ELR24686.1"/>
    <property type="molecule type" value="Genomic_DNA"/>
</dbReference>
<dbReference type="InterPro" id="IPR026590">
    <property type="entry name" value="Ssirtuin_cat_dom"/>
</dbReference>
<dbReference type="PANTHER" id="PTHR11085">
    <property type="entry name" value="NAD-DEPENDENT PROTEIN DEACYLASE SIRTUIN-5, MITOCHONDRIAL-RELATED"/>
    <property type="match status" value="1"/>
</dbReference>
<feature type="domain" description="Deacetylase sirtuin-type" evidence="5">
    <location>
        <begin position="11"/>
        <end position="306"/>
    </location>
</feature>
<dbReference type="KEGG" id="acan:ACA1_173140"/>
<dbReference type="InterPro" id="IPR026591">
    <property type="entry name" value="Sirtuin_cat_small_dom_sf"/>
</dbReference>
<proteinExistence type="inferred from homology"/>
<dbReference type="STRING" id="1257118.L8HJX9"/>
<dbReference type="GeneID" id="14925711"/>
<dbReference type="GO" id="GO:0017136">
    <property type="term" value="F:histone deacetylase activity, NAD-dependent"/>
    <property type="evidence" value="ECO:0007669"/>
    <property type="project" value="TreeGrafter"/>
</dbReference>
<evidence type="ECO:0000256" key="1">
    <source>
        <dbReference type="ARBA" id="ARBA00006988"/>
    </source>
</evidence>
<dbReference type="Gene3D" id="3.30.1600.10">
    <property type="entry name" value="SIR2/SIRT2 'Small Domain"/>
    <property type="match status" value="1"/>
</dbReference>
<dbReference type="InterPro" id="IPR003000">
    <property type="entry name" value="Sirtuin"/>
</dbReference>
<dbReference type="RefSeq" id="XP_004356586.1">
    <property type="nucleotide sequence ID" value="XM_004356533.1"/>
</dbReference>
<dbReference type="GO" id="GO:0070403">
    <property type="term" value="F:NAD+ binding"/>
    <property type="evidence" value="ECO:0007669"/>
    <property type="project" value="InterPro"/>
</dbReference>
<gene>
    <name evidence="6" type="ORF">ACA1_173140</name>
</gene>
<dbReference type="InterPro" id="IPR050134">
    <property type="entry name" value="NAD-dep_sirtuin_deacylases"/>
</dbReference>
<dbReference type="SUPFAM" id="SSF52467">
    <property type="entry name" value="DHS-like NAD/FAD-binding domain"/>
    <property type="match status" value="1"/>
</dbReference>
<evidence type="ECO:0000256" key="3">
    <source>
        <dbReference type="ARBA" id="ARBA00023027"/>
    </source>
</evidence>
<dbReference type="OMA" id="ECHGSIH"/>
<evidence type="ECO:0000313" key="6">
    <source>
        <dbReference type="EMBL" id="ELR24686.1"/>
    </source>
</evidence>
<organism evidence="6 7">
    <name type="scientific">Acanthamoeba castellanii (strain ATCC 30010 / Neff)</name>
    <dbReference type="NCBI Taxonomy" id="1257118"/>
    <lineage>
        <taxon>Eukaryota</taxon>
        <taxon>Amoebozoa</taxon>
        <taxon>Discosea</taxon>
        <taxon>Longamoebia</taxon>
        <taxon>Centramoebida</taxon>
        <taxon>Acanthamoebidae</taxon>
        <taxon>Acanthamoeba</taxon>
    </lineage>
</organism>
<comment type="similarity">
    <text evidence="1">Belongs to the sirtuin family.</text>
</comment>
<dbReference type="AlphaFoldDB" id="L8HJX9"/>
<dbReference type="Proteomes" id="UP000011083">
    <property type="component" value="Unassembled WGS sequence"/>
</dbReference>
<dbReference type="PANTHER" id="PTHR11085:SF4">
    <property type="entry name" value="NAD-DEPENDENT PROTEIN DEACYLASE"/>
    <property type="match status" value="1"/>
</dbReference>
<dbReference type="Gene3D" id="3.40.50.1220">
    <property type="entry name" value="TPP-binding domain"/>
    <property type="match status" value="1"/>
</dbReference>
<sequence length="306" mass="34658">MERQESVDLDEAAIQDGVQKAADALRYATAVLFTSGAGLGVDSGLPDFRGPQGFWRAYPPMKEMGLEFSSISNPAWFTQDPKFAWGFWGHRYDLYTKAAPHAGYQFMRQLGERMRDGYFSFTSNVDGHFARVFPDDRILECHGCIHYLQCFDDCSPDLWETQRTVDVEKLRIDMTTFKAMGPLPACPKCHGLARPNVLMFGDYGWNEDRFEVQLEHYEAWMASLKEKKDTRLVVVEIGAGTGVPTVRKQSERRVMSFEERFGKGSAVLMRINPRDHHCPATVPCIPIPLGGLDALARIQDALHQQQ</sequence>
<evidence type="ECO:0000313" key="7">
    <source>
        <dbReference type="Proteomes" id="UP000011083"/>
    </source>
</evidence>
<reference evidence="6 7" key="1">
    <citation type="journal article" date="2013" name="Genome Biol.">
        <title>Genome of Acanthamoeba castellanii highlights extensive lateral gene transfer and early evolution of tyrosine kinase signaling.</title>
        <authorList>
            <person name="Clarke M."/>
            <person name="Lohan A.J."/>
            <person name="Liu B."/>
            <person name="Lagkouvardos I."/>
            <person name="Roy S."/>
            <person name="Zafar N."/>
            <person name="Bertelli C."/>
            <person name="Schilde C."/>
            <person name="Kianianmomeni A."/>
            <person name="Burglin T.R."/>
            <person name="Frech C."/>
            <person name="Turcotte B."/>
            <person name="Kopec K.O."/>
            <person name="Synnott J.M."/>
            <person name="Choo C."/>
            <person name="Paponov I."/>
            <person name="Finkler A."/>
            <person name="Soon Heng Tan C."/>
            <person name="Hutchins A.P."/>
            <person name="Weinmeier T."/>
            <person name="Rattei T."/>
            <person name="Chu J.S."/>
            <person name="Gimenez G."/>
            <person name="Irimia M."/>
            <person name="Rigden D.J."/>
            <person name="Fitzpatrick D.A."/>
            <person name="Lorenzo-Morales J."/>
            <person name="Bateman A."/>
            <person name="Chiu C.H."/>
            <person name="Tang P."/>
            <person name="Hegemann P."/>
            <person name="Fromm H."/>
            <person name="Raoult D."/>
            <person name="Greub G."/>
            <person name="Miranda-Saavedra D."/>
            <person name="Chen N."/>
            <person name="Nash P."/>
            <person name="Ginger M.L."/>
            <person name="Horn M."/>
            <person name="Schaap P."/>
            <person name="Caler L."/>
            <person name="Loftus B."/>
        </authorList>
    </citation>
    <scope>NUCLEOTIDE SEQUENCE [LARGE SCALE GENOMIC DNA]</scope>
    <source>
        <strain evidence="6 7">Neff</strain>
    </source>
</reference>
<dbReference type="OrthoDB" id="424302at2759"/>